<name>A0ACD5GSN7_9CYAN</name>
<evidence type="ECO:0000313" key="1">
    <source>
        <dbReference type="EMBL" id="XPM63753.1"/>
    </source>
</evidence>
<dbReference type="EMBL" id="CP182909">
    <property type="protein sequence ID" value="XPM63753.1"/>
    <property type="molecule type" value="Genomic_DNA"/>
</dbReference>
<gene>
    <name evidence="1" type="ORF">BH720_031885</name>
</gene>
<proteinExistence type="predicted"/>
<reference evidence="1 2" key="1">
    <citation type="journal article" date="2016" name="Genome Announc.">
        <title>Draft Genome Sequence of the Thermotolerant Cyanobacterium Desertifilum sp. IPPAS B-1220.</title>
        <authorList>
            <person name="Mironov K.S."/>
            <person name="Sinetova M.A."/>
            <person name="Bolatkhan K."/>
            <person name="Zayadan B.K."/>
            <person name="Ustinova V.V."/>
            <person name="Kupriyanova E.V."/>
            <person name="Skrypnik A.N."/>
            <person name="Gogoleva N.E."/>
            <person name="Gogolev Y.V."/>
            <person name="Los D.A."/>
        </authorList>
    </citation>
    <scope>NUCLEOTIDE SEQUENCE [LARGE SCALE GENOMIC DNA]</scope>
    <source>
        <strain evidence="1 2">IPPAS B-1220</strain>
    </source>
</reference>
<keyword evidence="2" id="KW-1185">Reference proteome</keyword>
<keyword evidence="1" id="KW-0456">Lyase</keyword>
<accession>A0ACD5GSN7</accession>
<evidence type="ECO:0000313" key="2">
    <source>
        <dbReference type="Proteomes" id="UP000095472"/>
    </source>
</evidence>
<organism evidence="1 2">
    <name type="scientific">Desertifilum tharense IPPAS B-1220</name>
    <dbReference type="NCBI Taxonomy" id="1781255"/>
    <lineage>
        <taxon>Bacteria</taxon>
        <taxon>Bacillati</taxon>
        <taxon>Cyanobacteriota</taxon>
        <taxon>Cyanophyceae</taxon>
        <taxon>Desertifilales</taxon>
        <taxon>Desertifilaceae</taxon>
        <taxon>Desertifilum</taxon>
    </lineage>
</organism>
<protein>
    <submittedName>
        <fullName evidence="1">4a-hydroxytetrahydrobiopterin dehydratase</fullName>
        <ecNumber evidence="1">4.2.1.96</ecNumber>
    </submittedName>
</protein>
<dbReference type="Proteomes" id="UP000095472">
    <property type="component" value="Chromosome"/>
</dbReference>
<sequence>MAQLLSTSEIAAKASQLPGWSVSDRQLQQTRQFKDFVEAIAFVNQLVEPAEAADYHPDIEISYNKVILSLTTHDAGGLTEKDFSLAQVLDQIG</sequence>
<dbReference type="EC" id="4.2.1.96" evidence="1"/>